<feature type="signal peptide" evidence="1">
    <location>
        <begin position="1"/>
        <end position="27"/>
    </location>
</feature>
<keyword evidence="3" id="KW-1185">Reference proteome</keyword>
<reference evidence="2 3" key="1">
    <citation type="journal article" date="2019" name="Int. J. Syst. Evol. Microbiol.">
        <title>The Global Catalogue of Microorganisms (GCM) 10K type strain sequencing project: providing services to taxonomists for standard genome sequencing and annotation.</title>
        <authorList>
            <consortium name="The Broad Institute Genomics Platform"/>
            <consortium name="The Broad Institute Genome Sequencing Center for Infectious Disease"/>
            <person name="Wu L."/>
            <person name="Ma J."/>
        </authorList>
    </citation>
    <scope>NUCLEOTIDE SEQUENCE [LARGE SCALE GENOMIC DNA]</scope>
    <source>
        <strain evidence="2 3">JCM 4788</strain>
    </source>
</reference>
<evidence type="ECO:0000313" key="2">
    <source>
        <dbReference type="EMBL" id="GAA0434297.1"/>
    </source>
</evidence>
<evidence type="ECO:0000256" key="1">
    <source>
        <dbReference type="SAM" id="SignalP"/>
    </source>
</evidence>
<name>A0ABN0Z5X8_9ACTN</name>
<dbReference type="EMBL" id="BAAABX010000076">
    <property type="protein sequence ID" value="GAA0434297.1"/>
    <property type="molecule type" value="Genomic_DNA"/>
</dbReference>
<feature type="chain" id="PRO_5046219897" description="Secreted protein" evidence="1">
    <location>
        <begin position="28"/>
        <end position="134"/>
    </location>
</feature>
<evidence type="ECO:0008006" key="4">
    <source>
        <dbReference type="Google" id="ProtNLM"/>
    </source>
</evidence>
<dbReference type="RefSeq" id="WP_344032020.1">
    <property type="nucleotide sequence ID" value="NZ_BAAABX010000076.1"/>
</dbReference>
<accession>A0ABN0Z5X8</accession>
<comment type="caution">
    <text evidence="2">The sequence shown here is derived from an EMBL/GenBank/DDBJ whole genome shotgun (WGS) entry which is preliminary data.</text>
</comment>
<evidence type="ECO:0000313" key="3">
    <source>
        <dbReference type="Proteomes" id="UP001500879"/>
    </source>
</evidence>
<gene>
    <name evidence="2" type="ORF">GCM10010357_64770</name>
</gene>
<sequence length="134" mass="13565">MFSRTGLVMSVVAGIALIAATSGGGSAAPLHTGRPPHTITGPVIEGGADGKPHLLRCPSAEWAYGGGFTVSPGAGRQFGPQATDVLESHPNENGTGWIVAVRKEHWRGVLGQSAPANLTLHAVCTEGQDGPHGG</sequence>
<keyword evidence="1" id="KW-0732">Signal</keyword>
<proteinExistence type="predicted"/>
<dbReference type="Proteomes" id="UP001500879">
    <property type="component" value="Unassembled WGS sequence"/>
</dbReference>
<protein>
    <recommendedName>
        <fullName evidence="4">Secreted protein</fullName>
    </recommendedName>
</protein>
<organism evidence="2 3">
    <name type="scientific">Streptomyces luteireticuli</name>
    <dbReference type="NCBI Taxonomy" id="173858"/>
    <lineage>
        <taxon>Bacteria</taxon>
        <taxon>Bacillati</taxon>
        <taxon>Actinomycetota</taxon>
        <taxon>Actinomycetes</taxon>
        <taxon>Kitasatosporales</taxon>
        <taxon>Streptomycetaceae</taxon>
        <taxon>Streptomyces</taxon>
    </lineage>
</organism>